<gene>
    <name evidence="1" type="ORF">HK414_08695</name>
</gene>
<dbReference type="Gene3D" id="3.30.300.20">
    <property type="match status" value="1"/>
</dbReference>
<dbReference type="InterPro" id="IPR015946">
    <property type="entry name" value="KH_dom-like_a/b"/>
</dbReference>
<accession>A0ABX6P398</accession>
<dbReference type="InterPro" id="IPR052707">
    <property type="entry name" value="OsmC_Ohr_Peroxiredoxin"/>
</dbReference>
<dbReference type="Proteomes" id="UP000500826">
    <property type="component" value="Chromosome"/>
</dbReference>
<dbReference type="InterPro" id="IPR003718">
    <property type="entry name" value="OsmC/Ohr_fam"/>
</dbReference>
<dbReference type="SUPFAM" id="SSF82784">
    <property type="entry name" value="OsmC-like"/>
    <property type="match status" value="1"/>
</dbReference>
<proteinExistence type="predicted"/>
<name>A0ABX6P398_9BURK</name>
<organism evidence="1 2">
    <name type="scientific">Ramlibacter terrae</name>
    <dbReference type="NCBI Taxonomy" id="2732511"/>
    <lineage>
        <taxon>Bacteria</taxon>
        <taxon>Pseudomonadati</taxon>
        <taxon>Pseudomonadota</taxon>
        <taxon>Betaproteobacteria</taxon>
        <taxon>Burkholderiales</taxon>
        <taxon>Comamonadaceae</taxon>
        <taxon>Ramlibacter</taxon>
    </lineage>
</organism>
<evidence type="ECO:0000313" key="1">
    <source>
        <dbReference type="EMBL" id="QJW83989.1"/>
    </source>
</evidence>
<dbReference type="EMBL" id="CP053418">
    <property type="protein sequence ID" value="QJW83989.1"/>
    <property type="molecule type" value="Genomic_DNA"/>
</dbReference>
<protein>
    <submittedName>
        <fullName evidence="1">OsmC family peroxiredoxin</fullName>
    </submittedName>
</protein>
<dbReference type="PANTHER" id="PTHR42830:SF2">
    <property type="entry name" value="OSMC_OHR FAMILY PROTEIN"/>
    <property type="match status" value="1"/>
</dbReference>
<reference evidence="1 2" key="1">
    <citation type="submission" date="2020-05" db="EMBL/GenBank/DDBJ databases">
        <title>Ramlibacter rhizophilus sp. nov., isolated from rhizosphere soil of national flower Mugunghwa from South Korea.</title>
        <authorList>
            <person name="Zheng-Fei Y."/>
            <person name="Huan T."/>
        </authorList>
    </citation>
    <scope>NUCLEOTIDE SEQUENCE [LARGE SCALE GENOMIC DNA]</scope>
    <source>
        <strain evidence="1 2">H242</strain>
    </source>
</reference>
<keyword evidence="2" id="KW-1185">Reference proteome</keyword>
<evidence type="ECO:0000313" key="2">
    <source>
        <dbReference type="Proteomes" id="UP000500826"/>
    </source>
</evidence>
<dbReference type="Pfam" id="PF02566">
    <property type="entry name" value="OsmC"/>
    <property type="match status" value="1"/>
</dbReference>
<dbReference type="InterPro" id="IPR036102">
    <property type="entry name" value="OsmC/Ohrsf"/>
</dbReference>
<dbReference type="PANTHER" id="PTHR42830">
    <property type="entry name" value="OSMOTICALLY INDUCIBLE FAMILY PROTEIN"/>
    <property type="match status" value="1"/>
</dbReference>
<sequence length="158" mass="17162">MALHACNVEWQRGDQPFTDNRYSRAHRWRFDGGAVVAASSSPHSVRVPFSDPAAVDPEEALLAAVSSCHMLWFLSLAAQAGLVVDRYEDAAEAVLGDIGGGRHAITRVTLRPRLTFSGAQLPDDVQVEALHHAAHERCDIANSIRAEVRVEGSWQPAA</sequence>